<keyword evidence="3" id="KW-0547">Nucleotide-binding</keyword>
<dbReference type="Gene3D" id="3.30.70.1230">
    <property type="entry name" value="Nucleotide cyclase"/>
    <property type="match status" value="1"/>
</dbReference>
<dbReference type="GO" id="GO:0000166">
    <property type="term" value="F:nucleotide binding"/>
    <property type="evidence" value="ECO:0007669"/>
    <property type="project" value="UniProtKB-KW"/>
</dbReference>
<dbReference type="PROSITE" id="PS50125">
    <property type="entry name" value="GUANYLATE_CYCLASE_2"/>
    <property type="match status" value="1"/>
</dbReference>
<dbReference type="PANTHER" id="PTHR11920:SF494">
    <property type="entry name" value="ATRIAL NATRIURETIC PEPTIDE RECEPTOR 2"/>
    <property type="match status" value="1"/>
</dbReference>
<accession>A0AAV2HL21</accession>
<dbReference type="GO" id="GO:0035556">
    <property type="term" value="P:intracellular signal transduction"/>
    <property type="evidence" value="ECO:0007669"/>
    <property type="project" value="InterPro"/>
</dbReference>
<feature type="domain" description="Guanylate cyclase" evidence="8">
    <location>
        <begin position="1"/>
        <end position="59"/>
    </location>
</feature>
<comment type="subcellular location">
    <subcellularLocation>
        <location evidence="1">Membrane</location>
    </subcellularLocation>
</comment>
<protein>
    <recommendedName>
        <fullName evidence="8">Guanylate cyclase domain-containing protein</fullName>
    </recommendedName>
</protein>
<keyword evidence="6 7" id="KW-0456">Lyase</keyword>
<keyword evidence="4" id="KW-1133">Transmembrane helix</keyword>
<keyword evidence="10" id="KW-1185">Reference proteome</keyword>
<evidence type="ECO:0000256" key="5">
    <source>
        <dbReference type="ARBA" id="ARBA00023136"/>
    </source>
</evidence>
<dbReference type="PANTHER" id="PTHR11920">
    <property type="entry name" value="GUANYLYL CYCLASE"/>
    <property type="match status" value="1"/>
</dbReference>
<evidence type="ECO:0000256" key="2">
    <source>
        <dbReference type="ARBA" id="ARBA00022692"/>
    </source>
</evidence>
<dbReference type="InterPro" id="IPR050401">
    <property type="entry name" value="Cyclic_nucleotide_synthase"/>
</dbReference>
<dbReference type="GO" id="GO:0004016">
    <property type="term" value="F:adenylate cyclase activity"/>
    <property type="evidence" value="ECO:0007669"/>
    <property type="project" value="TreeGrafter"/>
</dbReference>
<proteinExistence type="inferred from homology"/>
<dbReference type="GO" id="GO:0007168">
    <property type="term" value="P:receptor guanylyl cyclase signaling pathway"/>
    <property type="evidence" value="ECO:0007669"/>
    <property type="project" value="TreeGrafter"/>
</dbReference>
<dbReference type="GO" id="GO:0004383">
    <property type="term" value="F:guanylate cyclase activity"/>
    <property type="evidence" value="ECO:0007669"/>
    <property type="project" value="TreeGrafter"/>
</dbReference>
<dbReference type="CDD" id="cd07302">
    <property type="entry name" value="CHD"/>
    <property type="match status" value="1"/>
</dbReference>
<dbReference type="InterPro" id="IPR018297">
    <property type="entry name" value="A/G_cyclase_CS"/>
</dbReference>
<dbReference type="GO" id="GO:0001653">
    <property type="term" value="F:peptide receptor activity"/>
    <property type="evidence" value="ECO:0007669"/>
    <property type="project" value="TreeGrafter"/>
</dbReference>
<dbReference type="AlphaFoldDB" id="A0AAV2HL21"/>
<dbReference type="EMBL" id="CAXITT010000179">
    <property type="protein sequence ID" value="CAL1534708.1"/>
    <property type="molecule type" value="Genomic_DNA"/>
</dbReference>
<comment type="caution">
    <text evidence="9">The sequence shown here is derived from an EMBL/GenBank/DDBJ whole genome shotgun (WGS) entry which is preliminary data.</text>
</comment>
<evidence type="ECO:0000259" key="8">
    <source>
        <dbReference type="PROSITE" id="PS50125"/>
    </source>
</evidence>
<sequence length="72" mass="7618">MSLALLNAVSTFTPIETSEDRLKLRIGLHSGPVCAGVVGLKMPRYCLFGDAVNTASRMESNGVGEMSCDIGE</sequence>
<dbReference type="Pfam" id="PF00211">
    <property type="entry name" value="Guanylate_cyc"/>
    <property type="match status" value="1"/>
</dbReference>
<organism evidence="9 10">
    <name type="scientific">Lymnaea stagnalis</name>
    <name type="common">Great pond snail</name>
    <name type="synonym">Helix stagnalis</name>
    <dbReference type="NCBI Taxonomy" id="6523"/>
    <lineage>
        <taxon>Eukaryota</taxon>
        <taxon>Metazoa</taxon>
        <taxon>Spiralia</taxon>
        <taxon>Lophotrochozoa</taxon>
        <taxon>Mollusca</taxon>
        <taxon>Gastropoda</taxon>
        <taxon>Heterobranchia</taxon>
        <taxon>Euthyneura</taxon>
        <taxon>Panpulmonata</taxon>
        <taxon>Hygrophila</taxon>
        <taxon>Lymnaeoidea</taxon>
        <taxon>Lymnaeidae</taxon>
        <taxon>Lymnaea</taxon>
    </lineage>
</organism>
<reference evidence="9 10" key="1">
    <citation type="submission" date="2024-04" db="EMBL/GenBank/DDBJ databases">
        <authorList>
            <consortium name="Genoscope - CEA"/>
            <person name="William W."/>
        </authorList>
    </citation>
    <scope>NUCLEOTIDE SEQUENCE [LARGE SCALE GENOMIC DNA]</scope>
</reference>
<evidence type="ECO:0000256" key="4">
    <source>
        <dbReference type="ARBA" id="ARBA00022989"/>
    </source>
</evidence>
<dbReference type="PROSITE" id="PS00452">
    <property type="entry name" value="GUANYLATE_CYCLASE_1"/>
    <property type="match status" value="1"/>
</dbReference>
<dbReference type="SUPFAM" id="SSF55073">
    <property type="entry name" value="Nucleotide cyclase"/>
    <property type="match status" value="1"/>
</dbReference>
<comment type="similarity">
    <text evidence="7">Belongs to the adenylyl cyclase class-4/guanylyl cyclase family.</text>
</comment>
<keyword evidence="5" id="KW-0472">Membrane</keyword>
<evidence type="ECO:0000256" key="7">
    <source>
        <dbReference type="RuleBase" id="RU000405"/>
    </source>
</evidence>
<dbReference type="GO" id="GO:0005886">
    <property type="term" value="C:plasma membrane"/>
    <property type="evidence" value="ECO:0007669"/>
    <property type="project" value="TreeGrafter"/>
</dbReference>
<evidence type="ECO:0000256" key="3">
    <source>
        <dbReference type="ARBA" id="ARBA00022741"/>
    </source>
</evidence>
<dbReference type="InterPro" id="IPR029787">
    <property type="entry name" value="Nucleotide_cyclase"/>
</dbReference>
<dbReference type="InterPro" id="IPR001054">
    <property type="entry name" value="A/G_cyclase"/>
</dbReference>
<evidence type="ECO:0000313" key="10">
    <source>
        <dbReference type="Proteomes" id="UP001497497"/>
    </source>
</evidence>
<evidence type="ECO:0000313" key="9">
    <source>
        <dbReference type="EMBL" id="CAL1534708.1"/>
    </source>
</evidence>
<keyword evidence="2" id="KW-0812">Transmembrane</keyword>
<dbReference type="Proteomes" id="UP001497497">
    <property type="component" value="Unassembled WGS sequence"/>
</dbReference>
<evidence type="ECO:0000256" key="6">
    <source>
        <dbReference type="ARBA" id="ARBA00023239"/>
    </source>
</evidence>
<gene>
    <name evidence="9" type="ORF">GSLYS_00008668001</name>
</gene>
<name>A0AAV2HL21_LYMST</name>
<evidence type="ECO:0000256" key="1">
    <source>
        <dbReference type="ARBA" id="ARBA00004370"/>
    </source>
</evidence>